<dbReference type="SUPFAM" id="SSF53756">
    <property type="entry name" value="UDP-Glycosyltransferase/glycogen phosphorylase"/>
    <property type="match status" value="1"/>
</dbReference>
<keyword evidence="4" id="KW-1185">Reference proteome</keyword>
<dbReference type="STRING" id="1747903.ASR47_101565"/>
<dbReference type="PATRIC" id="fig|1747903.4.peg.3937"/>
<protein>
    <submittedName>
        <fullName evidence="3">Glycosyltransferase involved in cell wall bisynthesis</fullName>
    </submittedName>
</protein>
<dbReference type="GO" id="GO:0009103">
    <property type="term" value="P:lipopolysaccharide biosynthetic process"/>
    <property type="evidence" value="ECO:0007669"/>
    <property type="project" value="TreeGrafter"/>
</dbReference>
<organism evidence="3 4">
    <name type="scientific">Janthinobacterium psychrotolerans</name>
    <dbReference type="NCBI Taxonomy" id="1747903"/>
    <lineage>
        <taxon>Bacteria</taxon>
        <taxon>Pseudomonadati</taxon>
        <taxon>Pseudomonadota</taxon>
        <taxon>Betaproteobacteria</taxon>
        <taxon>Burkholderiales</taxon>
        <taxon>Oxalobacteraceae</taxon>
        <taxon>Janthinobacterium</taxon>
    </lineage>
</organism>
<dbReference type="Proteomes" id="UP000092713">
    <property type="component" value="Unassembled WGS sequence"/>
</dbReference>
<proteinExistence type="predicted"/>
<dbReference type="Gene3D" id="3.40.50.2000">
    <property type="entry name" value="Glycogen Phosphorylase B"/>
    <property type="match status" value="2"/>
</dbReference>
<evidence type="ECO:0000256" key="1">
    <source>
        <dbReference type="ARBA" id="ARBA00022679"/>
    </source>
</evidence>
<dbReference type="AlphaFoldDB" id="A0A1A7C2X9"/>
<reference evidence="3 4" key="1">
    <citation type="submission" date="2016-04" db="EMBL/GenBank/DDBJ databases">
        <title>Draft genome sequence of Janthinobacterium psychrotolerans sp. nov., isolated from freshwater sediments in Denmark.</title>
        <authorList>
            <person name="Gong X."/>
            <person name="Skrivergaard S."/>
            <person name="Korsgaard B.S."/>
            <person name="Schreiber L."/>
            <person name="Marshall I.P."/>
            <person name="Finster K."/>
            <person name="Schramm A."/>
        </authorList>
    </citation>
    <scope>NUCLEOTIDE SEQUENCE [LARGE SCALE GENOMIC DNA]</scope>
    <source>
        <strain evidence="3 4">S3-2</strain>
    </source>
</reference>
<keyword evidence="1 3" id="KW-0808">Transferase</keyword>
<dbReference type="EMBL" id="LOCQ01000048">
    <property type="protein sequence ID" value="OBV40306.1"/>
    <property type="molecule type" value="Genomic_DNA"/>
</dbReference>
<feature type="domain" description="Glycosyl transferase family 1" evidence="2">
    <location>
        <begin position="206"/>
        <end position="364"/>
    </location>
</feature>
<accession>A0A1A7C2X9</accession>
<sequence>MSEMNKDSGAMRPLVVGIDASRNRSGGARAHIIGIIENLCPEQHDIKGVHVWAYRTLLDALPDLPWLHKHCPPALERGLLSQLWWQMQDLAEEARQAGCDILFATDASTLCNFQPLVVLSQDMLSYEKGVMSYFGYGTARLRLLLILFLQNAAFRRARGVIFLTKYAGKVIQSSCGALKRVTYVAHGVGENFRAIGLTRPWPVNPVEPLVCTYVSNTEMYKHQWQVVEAMALLRVRGHNVNLVLVGGGQGQAQALLDAAIRKYDPQQEFVTQVAFVSQAELTDYLAQSNIFIFASSCENQPVTLLEGMAAGLPIACSDRGPMLEVLEDAGTFFDPEKPETIADAVEDLILNEEKRKLLAARAQQIAARYSWSRCASKTFNFISSTYWNGKVYAE</sequence>
<evidence type="ECO:0000313" key="4">
    <source>
        <dbReference type="Proteomes" id="UP000092713"/>
    </source>
</evidence>
<evidence type="ECO:0000259" key="2">
    <source>
        <dbReference type="Pfam" id="PF00534"/>
    </source>
</evidence>
<name>A0A1A7C2X9_9BURK</name>
<dbReference type="Pfam" id="PF00534">
    <property type="entry name" value="Glycos_transf_1"/>
    <property type="match status" value="1"/>
</dbReference>
<dbReference type="InterPro" id="IPR001296">
    <property type="entry name" value="Glyco_trans_1"/>
</dbReference>
<evidence type="ECO:0000313" key="3">
    <source>
        <dbReference type="EMBL" id="OBV40306.1"/>
    </source>
</evidence>
<dbReference type="GO" id="GO:0016757">
    <property type="term" value="F:glycosyltransferase activity"/>
    <property type="evidence" value="ECO:0007669"/>
    <property type="project" value="InterPro"/>
</dbReference>
<dbReference type="PANTHER" id="PTHR46401">
    <property type="entry name" value="GLYCOSYLTRANSFERASE WBBK-RELATED"/>
    <property type="match status" value="1"/>
</dbReference>
<comment type="caution">
    <text evidence="3">The sequence shown here is derived from an EMBL/GenBank/DDBJ whole genome shotgun (WGS) entry which is preliminary data.</text>
</comment>
<dbReference type="PANTHER" id="PTHR46401:SF2">
    <property type="entry name" value="GLYCOSYLTRANSFERASE WBBK-RELATED"/>
    <property type="match status" value="1"/>
</dbReference>
<gene>
    <name evidence="3" type="ORF">ASR47_101565</name>
</gene>